<comment type="cofactor">
    <cofactor evidence="2">
        <name>[4Fe-4S] cluster</name>
        <dbReference type="ChEBI" id="CHEBI:49883"/>
    </cofactor>
</comment>
<keyword evidence="14" id="KW-0408">Iron</keyword>
<dbReference type="GO" id="GO:0000155">
    <property type="term" value="F:phosphorelay sensor kinase activity"/>
    <property type="evidence" value="ECO:0007669"/>
    <property type="project" value="InterPro"/>
</dbReference>
<dbReference type="PANTHER" id="PTHR24421:SF10">
    <property type="entry name" value="NITRATE_NITRITE SENSOR PROTEIN NARQ"/>
    <property type="match status" value="1"/>
</dbReference>
<comment type="function">
    <text evidence="17">Member of the two-component regulatory system NreB/NreC involved in the control of dissimilatory nitrate/nitrite reduction in response to oxygen. NreB functions as a direct oxygen sensor histidine kinase which is autophosphorylated, in the absence of oxygen, probably at the conserved histidine residue, and transfers its phosphate group probably to a conserved aspartate residue of NreC. NreB/NreC activates the expression of the nitrate (narGHJI) and nitrite (nir) reductase operons, as well as the putative nitrate transporter gene narT.</text>
</comment>
<evidence type="ECO:0000256" key="8">
    <source>
        <dbReference type="ARBA" id="ARBA00022553"/>
    </source>
</evidence>
<evidence type="ECO:0000256" key="20">
    <source>
        <dbReference type="SAM" id="Phobius"/>
    </source>
</evidence>
<dbReference type="KEGG" id="jde:Jden_1872"/>
<keyword evidence="15" id="KW-0902">Two-component regulatory system</keyword>
<evidence type="ECO:0000256" key="14">
    <source>
        <dbReference type="ARBA" id="ARBA00023004"/>
    </source>
</evidence>
<dbReference type="EMBL" id="CP001706">
    <property type="protein sequence ID" value="ACV09515.1"/>
    <property type="molecule type" value="Genomic_DNA"/>
</dbReference>
<dbReference type="GO" id="GO:0046983">
    <property type="term" value="F:protein dimerization activity"/>
    <property type="evidence" value="ECO:0007669"/>
    <property type="project" value="InterPro"/>
</dbReference>
<evidence type="ECO:0000256" key="2">
    <source>
        <dbReference type="ARBA" id="ARBA00001966"/>
    </source>
</evidence>
<feature type="domain" description="Histidine kinase" evidence="21">
    <location>
        <begin position="331"/>
        <end position="419"/>
    </location>
</feature>
<gene>
    <name evidence="22" type="ordered locus">Jden_1872</name>
</gene>
<evidence type="ECO:0000313" key="22">
    <source>
        <dbReference type="EMBL" id="ACV09515.1"/>
    </source>
</evidence>
<dbReference type="Gene3D" id="1.20.5.1930">
    <property type="match status" value="1"/>
</dbReference>
<dbReference type="STRING" id="471856.Jden_1872"/>
<evidence type="ECO:0000256" key="18">
    <source>
        <dbReference type="ARBA" id="ARBA00030800"/>
    </source>
</evidence>
<dbReference type="Pfam" id="PF23539">
    <property type="entry name" value="DUF7134"/>
    <property type="match status" value="1"/>
</dbReference>
<keyword evidence="8" id="KW-0597">Phosphoprotein</keyword>
<dbReference type="HOGENOM" id="CLU_000445_20_1_11"/>
<comment type="catalytic activity">
    <reaction evidence="1">
        <text>ATP + protein L-histidine = ADP + protein N-phospho-L-histidine.</text>
        <dbReference type="EC" id="2.7.13.3"/>
    </reaction>
</comment>
<comment type="subcellular location">
    <subcellularLocation>
        <location evidence="3">Cytoplasm</location>
    </subcellularLocation>
</comment>
<reference evidence="22 23" key="1">
    <citation type="journal article" date="2009" name="Stand. Genomic Sci.">
        <title>Complete genome sequence of Jonesia denitrificans type strain (Prevot 55134).</title>
        <authorList>
            <person name="Pukall R."/>
            <person name="Gehrich-Schroter G."/>
            <person name="Lapidus A."/>
            <person name="Nolan M."/>
            <person name="Glavina Del Rio T."/>
            <person name="Lucas S."/>
            <person name="Chen F."/>
            <person name="Tice H."/>
            <person name="Pitluck S."/>
            <person name="Cheng J.F."/>
            <person name="Copeland A."/>
            <person name="Saunders E."/>
            <person name="Brettin T."/>
            <person name="Detter J.C."/>
            <person name="Bruce D."/>
            <person name="Goodwin L."/>
            <person name="Pati A."/>
            <person name="Ivanova N."/>
            <person name="Mavromatis K."/>
            <person name="Ovchinnikova G."/>
            <person name="Chen A."/>
            <person name="Palaniappan K."/>
            <person name="Land M."/>
            <person name="Hauser L."/>
            <person name="Chang Y.J."/>
            <person name="Jeffries C.D."/>
            <person name="Chain P."/>
            <person name="Goker M."/>
            <person name="Bristow J."/>
            <person name="Eisen J.A."/>
            <person name="Markowitz V."/>
            <person name="Hugenholtz P."/>
            <person name="Kyrpides N.C."/>
            <person name="Klenk H.P."/>
            <person name="Han C."/>
        </authorList>
    </citation>
    <scope>NUCLEOTIDE SEQUENCE [LARGE SCALE GENOMIC DNA]</scope>
    <source>
        <strain evidence="23">ATCC 14870 / DSM 20603 / BCRC 15368 / CIP 55.134 / JCM 11481 / NBRC 15587 / NCTC 10816 / Prevot 55134</strain>
    </source>
</reference>
<feature type="region of interest" description="Disordered" evidence="19">
    <location>
        <begin position="274"/>
        <end position="294"/>
    </location>
</feature>
<evidence type="ECO:0000256" key="1">
    <source>
        <dbReference type="ARBA" id="ARBA00000085"/>
    </source>
</evidence>
<name>C7QZV7_JONDD</name>
<dbReference type="Proteomes" id="UP000000628">
    <property type="component" value="Chromosome"/>
</dbReference>
<dbReference type="InterPro" id="IPR055558">
    <property type="entry name" value="DUF7134"/>
</dbReference>
<dbReference type="AlphaFoldDB" id="C7QZV7"/>
<dbReference type="InterPro" id="IPR050482">
    <property type="entry name" value="Sensor_HK_TwoCompSys"/>
</dbReference>
<keyword evidence="6" id="KW-0004">4Fe-4S</keyword>
<evidence type="ECO:0000256" key="4">
    <source>
        <dbReference type="ARBA" id="ARBA00012438"/>
    </source>
</evidence>
<dbReference type="PANTHER" id="PTHR24421">
    <property type="entry name" value="NITRATE/NITRITE SENSOR PROTEIN NARX-RELATED"/>
    <property type="match status" value="1"/>
</dbReference>
<dbReference type="InterPro" id="IPR003594">
    <property type="entry name" value="HATPase_dom"/>
</dbReference>
<keyword evidence="13" id="KW-0067">ATP-binding</keyword>
<evidence type="ECO:0000256" key="7">
    <source>
        <dbReference type="ARBA" id="ARBA00022490"/>
    </source>
</evidence>
<keyword evidence="20" id="KW-0472">Membrane</keyword>
<evidence type="ECO:0000256" key="9">
    <source>
        <dbReference type="ARBA" id="ARBA00022679"/>
    </source>
</evidence>
<dbReference type="GO" id="GO:0016020">
    <property type="term" value="C:membrane"/>
    <property type="evidence" value="ECO:0007669"/>
    <property type="project" value="InterPro"/>
</dbReference>
<keyword evidence="10" id="KW-0479">Metal-binding</keyword>
<dbReference type="InterPro" id="IPR036890">
    <property type="entry name" value="HATPase_C_sf"/>
</dbReference>
<dbReference type="InterPro" id="IPR011712">
    <property type="entry name" value="Sig_transdc_His_kin_sub3_dim/P"/>
</dbReference>
<dbReference type="SMART" id="SM00387">
    <property type="entry name" value="HATPase_c"/>
    <property type="match status" value="1"/>
</dbReference>
<dbReference type="CDD" id="cd16917">
    <property type="entry name" value="HATPase_UhpB-NarQ-NarX-like"/>
    <property type="match status" value="1"/>
</dbReference>
<protein>
    <recommendedName>
        <fullName evidence="5">Oxygen sensor histidine kinase NreB</fullName>
        <ecNumber evidence="4">2.7.13.3</ecNumber>
    </recommendedName>
    <alternativeName>
        <fullName evidence="18">Nitrogen regulation protein B</fullName>
    </alternativeName>
</protein>
<evidence type="ECO:0000256" key="10">
    <source>
        <dbReference type="ARBA" id="ARBA00022723"/>
    </source>
</evidence>
<feature type="transmembrane region" description="Helical" evidence="20">
    <location>
        <begin position="84"/>
        <end position="102"/>
    </location>
</feature>
<proteinExistence type="predicted"/>
<dbReference type="Pfam" id="PF02518">
    <property type="entry name" value="HATPase_c"/>
    <property type="match status" value="1"/>
</dbReference>
<evidence type="ECO:0000256" key="19">
    <source>
        <dbReference type="SAM" id="MobiDB-lite"/>
    </source>
</evidence>
<keyword evidence="7" id="KW-0963">Cytoplasm</keyword>
<keyword evidence="20" id="KW-0812">Transmembrane</keyword>
<keyword evidence="11" id="KW-0547">Nucleotide-binding</keyword>
<evidence type="ECO:0000256" key="6">
    <source>
        <dbReference type="ARBA" id="ARBA00022485"/>
    </source>
</evidence>
<evidence type="ECO:0000256" key="15">
    <source>
        <dbReference type="ARBA" id="ARBA00023012"/>
    </source>
</evidence>
<feature type="transmembrane region" description="Helical" evidence="20">
    <location>
        <begin position="56"/>
        <end position="77"/>
    </location>
</feature>
<keyword evidence="16" id="KW-0411">Iron-sulfur</keyword>
<dbReference type="InterPro" id="IPR004358">
    <property type="entry name" value="Sig_transdc_His_kin-like_C"/>
</dbReference>
<dbReference type="Pfam" id="PF07730">
    <property type="entry name" value="HisKA_3"/>
    <property type="match status" value="1"/>
</dbReference>
<accession>C7QZV7</accession>
<dbReference type="GO" id="GO:0051539">
    <property type="term" value="F:4 iron, 4 sulfur cluster binding"/>
    <property type="evidence" value="ECO:0007669"/>
    <property type="project" value="UniProtKB-KW"/>
</dbReference>
<dbReference type="PRINTS" id="PR00344">
    <property type="entry name" value="BCTRLSENSOR"/>
</dbReference>
<keyword evidence="12 22" id="KW-0418">Kinase</keyword>
<keyword evidence="20" id="KW-1133">Transmembrane helix</keyword>
<evidence type="ECO:0000256" key="5">
    <source>
        <dbReference type="ARBA" id="ARBA00017322"/>
    </source>
</evidence>
<sequence length="422" mass="45329">MIRRGGDQPYSGHMDWYTRYGEWSDENRDRLDIAITGVVLLIGVPLAVATGRGSEWFFGFDTIGAWSGVFAFLMLAPFALRHRYPVPVVALVFTVAFLHMLLGPPLPPAAVVAVPIALYNTAAHGPVWGHRVALVASFLGASFFAFLMADGRDRFATIVFLFFTLSLLFFAVWSLGLMRRARIAHIRALSDRNRALESEQDRQKELGAVAERTRIAREMHDIVAHSLSVMIAQADGGRYAAATNPDLAATALTTIAETGRAALADMRRLLGVLREGDSPPGAGTSLGELTPQPAEESLESLVNQIRASGVRVSLIRMGQPRTLPPGAGLTVYRVCQEALTNILKHAGPDPTVTVHITWAATSLTLTIEDDGRGVAAANDGQGMGLLGMRERAALFGGDVTTGPRPGGGFRVSLTLPLPDNAQ</sequence>
<evidence type="ECO:0000256" key="12">
    <source>
        <dbReference type="ARBA" id="ARBA00022777"/>
    </source>
</evidence>
<feature type="transmembrane region" description="Helical" evidence="20">
    <location>
        <begin position="155"/>
        <end position="177"/>
    </location>
</feature>
<dbReference type="PROSITE" id="PS50109">
    <property type="entry name" value="HIS_KIN"/>
    <property type="match status" value="1"/>
</dbReference>
<evidence type="ECO:0000256" key="17">
    <source>
        <dbReference type="ARBA" id="ARBA00024827"/>
    </source>
</evidence>
<dbReference type="SUPFAM" id="SSF55874">
    <property type="entry name" value="ATPase domain of HSP90 chaperone/DNA topoisomerase II/histidine kinase"/>
    <property type="match status" value="1"/>
</dbReference>
<evidence type="ECO:0000256" key="16">
    <source>
        <dbReference type="ARBA" id="ARBA00023014"/>
    </source>
</evidence>
<dbReference type="GO" id="GO:0046872">
    <property type="term" value="F:metal ion binding"/>
    <property type="evidence" value="ECO:0007669"/>
    <property type="project" value="UniProtKB-KW"/>
</dbReference>
<dbReference type="EC" id="2.7.13.3" evidence="4"/>
<evidence type="ECO:0000313" key="23">
    <source>
        <dbReference type="Proteomes" id="UP000000628"/>
    </source>
</evidence>
<dbReference type="eggNOG" id="COG4585">
    <property type="taxonomic scope" value="Bacteria"/>
</dbReference>
<organism evidence="22 23">
    <name type="scientific">Jonesia denitrificans (strain ATCC 14870 / DSM 20603 / BCRC 15368 / CIP 55.134 / JCM 11481 / NBRC 15587 / NCTC 10816 / Prevot 55134)</name>
    <name type="common">Listeria denitrificans</name>
    <dbReference type="NCBI Taxonomy" id="471856"/>
    <lineage>
        <taxon>Bacteria</taxon>
        <taxon>Bacillati</taxon>
        <taxon>Actinomycetota</taxon>
        <taxon>Actinomycetes</taxon>
        <taxon>Micrococcales</taxon>
        <taxon>Jonesiaceae</taxon>
        <taxon>Jonesia</taxon>
    </lineage>
</organism>
<keyword evidence="23" id="KW-1185">Reference proteome</keyword>
<evidence type="ECO:0000256" key="11">
    <source>
        <dbReference type="ARBA" id="ARBA00022741"/>
    </source>
</evidence>
<dbReference type="Gene3D" id="3.30.565.10">
    <property type="entry name" value="Histidine kinase-like ATPase, C-terminal domain"/>
    <property type="match status" value="1"/>
</dbReference>
<dbReference type="GO" id="GO:0005524">
    <property type="term" value="F:ATP binding"/>
    <property type="evidence" value="ECO:0007669"/>
    <property type="project" value="UniProtKB-KW"/>
</dbReference>
<dbReference type="GO" id="GO:0005737">
    <property type="term" value="C:cytoplasm"/>
    <property type="evidence" value="ECO:0007669"/>
    <property type="project" value="UniProtKB-SubCell"/>
</dbReference>
<keyword evidence="9" id="KW-0808">Transferase</keyword>
<evidence type="ECO:0000259" key="21">
    <source>
        <dbReference type="PROSITE" id="PS50109"/>
    </source>
</evidence>
<evidence type="ECO:0000256" key="3">
    <source>
        <dbReference type="ARBA" id="ARBA00004496"/>
    </source>
</evidence>
<feature type="transmembrane region" description="Helical" evidence="20">
    <location>
        <begin position="132"/>
        <end position="149"/>
    </location>
</feature>
<feature type="transmembrane region" description="Helical" evidence="20">
    <location>
        <begin position="31"/>
        <end position="50"/>
    </location>
</feature>
<evidence type="ECO:0000256" key="13">
    <source>
        <dbReference type="ARBA" id="ARBA00022840"/>
    </source>
</evidence>
<dbReference type="InterPro" id="IPR005467">
    <property type="entry name" value="His_kinase_dom"/>
</dbReference>